<dbReference type="InterPro" id="IPR024487">
    <property type="entry name" value="CBP_BcsR"/>
</dbReference>
<feature type="compositionally biased region" description="Low complexity" evidence="1">
    <location>
        <begin position="169"/>
        <end position="178"/>
    </location>
</feature>
<dbReference type="OrthoDB" id="8812063at2"/>
<accession>A0A261R9V7</accession>
<dbReference type="EMBL" id="NEVJ01000003">
    <property type="protein sequence ID" value="OZI21153.1"/>
    <property type="molecule type" value="Genomic_DNA"/>
</dbReference>
<feature type="region of interest" description="Disordered" evidence="1">
    <location>
        <begin position="169"/>
        <end position="206"/>
    </location>
</feature>
<organism evidence="2 3">
    <name type="scientific">Bordetella genomosp. 9</name>
    <dbReference type="NCBI Taxonomy" id="1416803"/>
    <lineage>
        <taxon>Bacteria</taxon>
        <taxon>Pseudomonadati</taxon>
        <taxon>Pseudomonadota</taxon>
        <taxon>Betaproteobacteria</taxon>
        <taxon>Burkholderiales</taxon>
        <taxon>Alcaligenaceae</taxon>
        <taxon>Bordetella</taxon>
    </lineage>
</organism>
<comment type="caution">
    <text evidence="2">The sequence shown here is derived from an EMBL/GenBank/DDBJ whole genome shotgun (WGS) entry which is preliminary data.</text>
</comment>
<gene>
    <name evidence="2" type="ORF">CAL26_27360</name>
</gene>
<name>A0A261R9V7_9BORD</name>
<dbReference type="AlphaFoldDB" id="A0A261R9V7"/>
<proteinExistence type="predicted"/>
<evidence type="ECO:0000313" key="3">
    <source>
        <dbReference type="Proteomes" id="UP000216857"/>
    </source>
</evidence>
<evidence type="ECO:0000313" key="2">
    <source>
        <dbReference type="EMBL" id="OZI21153.1"/>
    </source>
</evidence>
<dbReference type="Proteomes" id="UP000216857">
    <property type="component" value="Unassembled WGS sequence"/>
</dbReference>
<dbReference type="RefSeq" id="WP_094849676.1">
    <property type="nucleotide sequence ID" value="NZ_NEVJ01000003.1"/>
</dbReference>
<evidence type="ECO:0008006" key="4">
    <source>
        <dbReference type="Google" id="ProtNLM"/>
    </source>
</evidence>
<keyword evidence="3" id="KW-1185">Reference proteome</keyword>
<protein>
    <recommendedName>
        <fullName evidence="4">Cellulose biosynthesis protein BcsR</fullName>
    </recommendedName>
</protein>
<dbReference type="NCBIfam" id="NF040718">
    <property type="entry name" value="BcsP_of_Ic"/>
    <property type="match status" value="1"/>
</dbReference>
<dbReference type="Pfam" id="PF10945">
    <property type="entry name" value="CBP_BcsR"/>
    <property type="match status" value="1"/>
</dbReference>
<reference evidence="2" key="1">
    <citation type="submission" date="2017-05" db="EMBL/GenBank/DDBJ databases">
        <title>Complete and WGS of Bordetella genogroups.</title>
        <authorList>
            <person name="Spilker T."/>
            <person name="Lipuma J."/>
        </authorList>
    </citation>
    <scope>NUCLEOTIDE SEQUENCE</scope>
    <source>
        <strain evidence="2">AU21707</strain>
    </source>
</reference>
<evidence type="ECO:0000256" key="1">
    <source>
        <dbReference type="SAM" id="MobiDB-lite"/>
    </source>
</evidence>
<sequence length="214" mass="21374">MHSDDDNDIARLYAQFGGDPAGYQEIATLAAASQARARWPMLAAFDPLQPVAAPAVGVDDGAVMAQAAQRAADAQGAAAEPVRPQPQFIAPSPKPFNRDVPRAFLVPQPPEPAPASHVADPVVPPAAAFSAASAAVPSAAPSAPSFTATPAAIAAPAGGPVAAPAAEAAANEQMAAPAGLPGASGDPFRRLVADSPSEPASGRLPDLFKRLLSS</sequence>